<dbReference type="Proteomes" id="UP000007842">
    <property type="component" value="Plasmid pSCATT"/>
</dbReference>
<protein>
    <recommendedName>
        <fullName evidence="3">DUF5133 domain-containing protein</fullName>
    </recommendedName>
</protein>
<sequence>MEHVLKPHPVVLRKLLDRYESLEARARSGERVSPQLRRELEDTAYTLCVSTATTEPGAAKAVARRLLADPPAGAARPVTPPAAA</sequence>
<name>G8XET5_STREN</name>
<dbReference type="HOGENOM" id="CLU_160058_2_1_11"/>
<organism evidence="1 2">
    <name type="scientific">Streptantibioticus cattleyicolor (strain ATCC 35852 / DSM 46488 / JCM 4925 / NBRC 14057 / NRRL 8057)</name>
    <name type="common">Streptomyces cattleya</name>
    <dbReference type="NCBI Taxonomy" id="1003195"/>
    <lineage>
        <taxon>Bacteria</taxon>
        <taxon>Bacillati</taxon>
        <taxon>Actinomycetota</taxon>
        <taxon>Actinomycetes</taxon>
        <taxon>Kitasatosporales</taxon>
        <taxon>Streptomycetaceae</taxon>
        <taxon>Streptantibioticus</taxon>
    </lineage>
</organism>
<proteinExistence type="predicted"/>
<dbReference type="KEGG" id="scy:SCATT_p11650"/>
<evidence type="ECO:0000313" key="1">
    <source>
        <dbReference type="EMBL" id="AEW99358.1"/>
    </source>
</evidence>
<dbReference type="Pfam" id="PF17196">
    <property type="entry name" value="DUF5133"/>
    <property type="match status" value="1"/>
</dbReference>
<keyword evidence="2" id="KW-1185">Reference proteome</keyword>
<evidence type="ECO:0000313" key="2">
    <source>
        <dbReference type="Proteomes" id="UP000007842"/>
    </source>
</evidence>
<keyword evidence="1" id="KW-0614">Plasmid</keyword>
<reference evidence="2" key="1">
    <citation type="submission" date="2011-12" db="EMBL/GenBank/DDBJ databases">
        <title>Complete genome sequence of Streptomyces cattleya strain DSM 46488.</title>
        <authorList>
            <person name="Ou H.-Y."/>
            <person name="Li P."/>
            <person name="Zhao C."/>
            <person name="O'Hagan D."/>
            <person name="Deng Z."/>
        </authorList>
    </citation>
    <scope>NUCLEOTIDE SEQUENCE [LARGE SCALE GENOMIC DNA]</scope>
    <source>
        <strain evidence="2">ATCC 35852 / DSM 46488 / JCM 4925 / NBRC 14057 / NRRL 8057</strain>
        <plasmid evidence="2">Plasmid pSCATT</plasmid>
    </source>
</reference>
<dbReference type="PATRIC" id="fig|1003195.29.peg.6963"/>
<dbReference type="InterPro" id="IPR033457">
    <property type="entry name" value="DUF5133"/>
</dbReference>
<gene>
    <name evidence="1" type="ordered locus">SCATT_p11650</name>
</gene>
<evidence type="ECO:0008006" key="3">
    <source>
        <dbReference type="Google" id="ProtNLM"/>
    </source>
</evidence>
<dbReference type="AlphaFoldDB" id="G8XET5"/>
<dbReference type="EMBL" id="CP003229">
    <property type="protein sequence ID" value="AEW99358.1"/>
    <property type="molecule type" value="Genomic_DNA"/>
</dbReference>
<geneLocation type="plasmid" evidence="1 2">
    <name>pSCATT</name>
</geneLocation>
<accession>G8XET5</accession>